<evidence type="ECO:0000313" key="11">
    <source>
        <dbReference type="EMBL" id="ABX35107.1"/>
    </source>
</evidence>
<dbReference type="EMBL" id="CP000884">
    <property type="protein sequence ID" value="ABX35107.1"/>
    <property type="molecule type" value="Genomic_DNA"/>
</dbReference>
<keyword evidence="3" id="KW-0001">2Fe-2S</keyword>
<feature type="compositionally biased region" description="Low complexity" evidence="9">
    <location>
        <begin position="18"/>
        <end position="28"/>
    </location>
</feature>
<keyword evidence="4" id="KW-0479">Metal-binding</keyword>
<feature type="domain" description="2Fe-2S ferredoxin-type" evidence="10">
    <location>
        <begin position="29"/>
        <end position="117"/>
    </location>
</feature>
<evidence type="ECO:0000256" key="1">
    <source>
        <dbReference type="ARBA" id="ARBA00007874"/>
    </source>
</evidence>
<dbReference type="eggNOG" id="COG1018">
    <property type="taxonomic scope" value="Bacteria"/>
</dbReference>
<evidence type="ECO:0000256" key="4">
    <source>
        <dbReference type="ARBA" id="ARBA00022723"/>
    </source>
</evidence>
<reference evidence="11 12" key="1">
    <citation type="journal article" date="2004" name="Appl. Environ. Microbiol.">
        <title>Mineralization of individual congeners of linear alkylbenzenesulfonate by defined pairs of heterotrophic bacteria.</title>
        <authorList>
            <person name="Schleheck D."/>
            <person name="Knepper T.P."/>
            <person name="Fischer K."/>
            <person name="Cook A.M."/>
        </authorList>
    </citation>
    <scope>NUCLEOTIDE SEQUENCE [LARGE SCALE GENOMIC DNA]</scope>
    <source>
        <strain evidence="12">DSM 14801 / SPH-1</strain>
    </source>
</reference>
<evidence type="ECO:0000256" key="3">
    <source>
        <dbReference type="ARBA" id="ARBA00022714"/>
    </source>
</evidence>
<evidence type="ECO:0000256" key="9">
    <source>
        <dbReference type="SAM" id="MobiDB-lite"/>
    </source>
</evidence>
<dbReference type="SUPFAM" id="SSF54292">
    <property type="entry name" value="2Fe-2S ferredoxin-like"/>
    <property type="match status" value="1"/>
</dbReference>
<evidence type="ECO:0000259" key="10">
    <source>
        <dbReference type="PROSITE" id="PS51085"/>
    </source>
</evidence>
<organism evidence="11 12">
    <name type="scientific">Delftia acidovorans (strain DSM 14801 / SPH-1)</name>
    <dbReference type="NCBI Taxonomy" id="398578"/>
    <lineage>
        <taxon>Bacteria</taxon>
        <taxon>Pseudomonadati</taxon>
        <taxon>Pseudomonadota</taxon>
        <taxon>Betaproteobacteria</taxon>
        <taxon>Burkholderiales</taxon>
        <taxon>Comamonadaceae</taxon>
        <taxon>Delftia</taxon>
    </lineage>
</organism>
<feature type="region of interest" description="Disordered" evidence="9">
    <location>
        <begin position="1"/>
        <end position="28"/>
    </location>
</feature>
<comment type="cofactor">
    <cofactor evidence="8">
        <name>[2Fe-2S] cluster</name>
        <dbReference type="ChEBI" id="CHEBI:190135"/>
    </cofactor>
</comment>
<dbReference type="PROSITE" id="PS51085">
    <property type="entry name" value="2FE2S_FER_2"/>
    <property type="match status" value="1"/>
</dbReference>
<protein>
    <submittedName>
        <fullName evidence="11">Ferredoxin</fullName>
    </submittedName>
</protein>
<keyword evidence="2" id="KW-0813">Transport</keyword>
<dbReference type="AlphaFoldDB" id="A9BVP0"/>
<dbReference type="Pfam" id="PF00111">
    <property type="entry name" value="Fer2"/>
    <property type="match status" value="1"/>
</dbReference>
<dbReference type="PANTHER" id="PTHR43112">
    <property type="entry name" value="FERREDOXIN"/>
    <property type="match status" value="1"/>
</dbReference>
<evidence type="ECO:0000256" key="5">
    <source>
        <dbReference type="ARBA" id="ARBA00022982"/>
    </source>
</evidence>
<evidence type="ECO:0000256" key="2">
    <source>
        <dbReference type="ARBA" id="ARBA00022448"/>
    </source>
</evidence>
<dbReference type="STRING" id="398578.Daci_2469"/>
<accession>A9BVP0</accession>
<dbReference type="Proteomes" id="UP000000784">
    <property type="component" value="Chromosome"/>
</dbReference>
<sequence length="117" mass="12704">MQARQIPHPKQTPMSQDSPASSPFAPPFFTARLTPSGLQVDAWADQPLLHSLEQGGVDWPSSCRNGTCRTCIGQLVSGSVRYEIEWPGVTREERAEGCVLPCIAYPEGDVVLQDPGP</sequence>
<keyword evidence="5" id="KW-0249">Electron transport</keyword>
<dbReference type="InterPro" id="IPR036010">
    <property type="entry name" value="2Fe-2S_ferredoxin-like_sf"/>
</dbReference>
<dbReference type="InterPro" id="IPR012675">
    <property type="entry name" value="Beta-grasp_dom_sf"/>
</dbReference>
<name>A9BVP0_DELAS</name>
<dbReference type="GO" id="GO:0046872">
    <property type="term" value="F:metal ion binding"/>
    <property type="evidence" value="ECO:0007669"/>
    <property type="project" value="UniProtKB-KW"/>
</dbReference>
<dbReference type="HOGENOM" id="CLU_082632_7_2_4"/>
<keyword evidence="7" id="KW-0411">Iron-sulfur</keyword>
<evidence type="ECO:0000256" key="6">
    <source>
        <dbReference type="ARBA" id="ARBA00023004"/>
    </source>
</evidence>
<comment type="similarity">
    <text evidence="1">Belongs to the 2Fe2S plant-type ferredoxin family.</text>
</comment>
<dbReference type="InterPro" id="IPR001041">
    <property type="entry name" value="2Fe-2S_ferredoxin-type"/>
</dbReference>
<reference evidence="12" key="2">
    <citation type="submission" date="2007-11" db="EMBL/GenBank/DDBJ databases">
        <title>Complete sequence of Delftia acidovorans DSM 14801 / SPH-1.</title>
        <authorList>
            <person name="Copeland A."/>
            <person name="Lucas S."/>
            <person name="Lapidus A."/>
            <person name="Barry K."/>
            <person name="Glavina del Rio T."/>
            <person name="Dalin E."/>
            <person name="Tice H."/>
            <person name="Pitluck S."/>
            <person name="Lowry S."/>
            <person name="Clum A."/>
            <person name="Schmutz J."/>
            <person name="Larimer F."/>
            <person name="Land M."/>
            <person name="Hauser L."/>
            <person name="Kyrpides N."/>
            <person name="Kim E."/>
            <person name="Schleheck D."/>
            <person name="Richardson P."/>
        </authorList>
    </citation>
    <scope>NUCLEOTIDE SEQUENCE [LARGE SCALE GENOMIC DNA]</scope>
    <source>
        <strain evidence="12">DSM 14801 / SPH-1</strain>
    </source>
</reference>
<keyword evidence="12" id="KW-1185">Reference proteome</keyword>
<dbReference type="PANTHER" id="PTHR43112:SF3">
    <property type="entry name" value="FERREDOXIN-2, CHLOROPLASTIC"/>
    <property type="match status" value="1"/>
</dbReference>
<evidence type="ECO:0000256" key="8">
    <source>
        <dbReference type="ARBA" id="ARBA00034078"/>
    </source>
</evidence>
<evidence type="ECO:0000313" key="12">
    <source>
        <dbReference type="Proteomes" id="UP000000784"/>
    </source>
</evidence>
<dbReference type="KEGG" id="dac:Daci_2469"/>
<evidence type="ECO:0000256" key="7">
    <source>
        <dbReference type="ARBA" id="ARBA00023014"/>
    </source>
</evidence>
<proteinExistence type="inferred from homology"/>
<dbReference type="GO" id="GO:0051537">
    <property type="term" value="F:2 iron, 2 sulfur cluster binding"/>
    <property type="evidence" value="ECO:0007669"/>
    <property type="project" value="UniProtKB-KW"/>
</dbReference>
<dbReference type="Gene3D" id="3.10.20.30">
    <property type="match status" value="1"/>
</dbReference>
<keyword evidence="6" id="KW-0408">Iron</keyword>
<gene>
    <name evidence="11" type="ordered locus">Daci_2469</name>
</gene>
<dbReference type="CDD" id="cd00207">
    <property type="entry name" value="fer2"/>
    <property type="match status" value="1"/>
</dbReference>